<keyword evidence="2 6" id="KW-0808">Transferase</keyword>
<protein>
    <submittedName>
        <fullName evidence="8">1-phosphofructokinase</fullName>
        <ecNumber evidence="8">2.7.1.56</ecNumber>
    </submittedName>
</protein>
<evidence type="ECO:0000256" key="3">
    <source>
        <dbReference type="ARBA" id="ARBA00022741"/>
    </source>
</evidence>
<keyword evidence="3" id="KW-0547">Nucleotide-binding</keyword>
<organism evidence="8 9">
    <name type="scientific">Kibdelosporangium banguiense</name>
    <dbReference type="NCBI Taxonomy" id="1365924"/>
    <lineage>
        <taxon>Bacteria</taxon>
        <taxon>Bacillati</taxon>
        <taxon>Actinomycetota</taxon>
        <taxon>Actinomycetes</taxon>
        <taxon>Pseudonocardiales</taxon>
        <taxon>Pseudonocardiaceae</taxon>
        <taxon>Kibdelosporangium</taxon>
    </lineage>
</organism>
<dbReference type="EMBL" id="JAGINW010000001">
    <property type="protein sequence ID" value="MBP2324450.1"/>
    <property type="molecule type" value="Genomic_DNA"/>
</dbReference>
<keyword evidence="4" id="KW-0418">Kinase</keyword>
<feature type="domain" description="Carbohydrate kinase PfkB" evidence="7">
    <location>
        <begin position="22"/>
        <end position="285"/>
    </location>
</feature>
<accession>A0ABS4TJ66</accession>
<evidence type="ECO:0000256" key="5">
    <source>
        <dbReference type="ARBA" id="ARBA00022840"/>
    </source>
</evidence>
<sequence length="327" mass="33017">MILTVTPNPSLDRTYTTGSVVADGVNRALTDTVEASGKGVNVSRALHAAGIATMAVLTAGGNEGEQLRALLEEEALPHILVPTQVSTRTNVTVVEPGRTTKINSPGQPLTQQDYDALVAVVSTRAREARHVVISGSMPPGASEDLVPRLVATARQAGARTTVDASGAALRAAAKAEPDLLAPNADELAELTGRTLSGNGRGLVYAALGAAVAVSRSTGSALLVSLGADGALWVERGGKRAVHAAAPPLTPVNTAGAGDALLAGWLAGDEDIASERLARAVAWGTAACLLPGTSGDVPGGADVATVTVTDLTTAAGSTIREDQDRLHT</sequence>
<dbReference type="Gene3D" id="3.40.1190.20">
    <property type="match status" value="1"/>
</dbReference>
<dbReference type="Pfam" id="PF00294">
    <property type="entry name" value="PfkB"/>
    <property type="match status" value="1"/>
</dbReference>
<dbReference type="PANTHER" id="PTHR46566:SF5">
    <property type="entry name" value="1-PHOSPHOFRUCTOKINASE"/>
    <property type="match status" value="1"/>
</dbReference>
<evidence type="ECO:0000256" key="4">
    <source>
        <dbReference type="ARBA" id="ARBA00022777"/>
    </source>
</evidence>
<dbReference type="SUPFAM" id="SSF53613">
    <property type="entry name" value="Ribokinase-like"/>
    <property type="match status" value="1"/>
</dbReference>
<keyword evidence="9" id="KW-1185">Reference proteome</keyword>
<evidence type="ECO:0000313" key="8">
    <source>
        <dbReference type="EMBL" id="MBP2324450.1"/>
    </source>
</evidence>
<name>A0ABS4TJ66_9PSEU</name>
<dbReference type="InterPro" id="IPR011611">
    <property type="entry name" value="PfkB_dom"/>
</dbReference>
<comment type="similarity">
    <text evidence="1">Belongs to the carbohydrate kinase PfkB family.</text>
</comment>
<dbReference type="InterPro" id="IPR029056">
    <property type="entry name" value="Ribokinase-like"/>
</dbReference>
<dbReference type="CDD" id="cd01164">
    <property type="entry name" value="FruK_PfkB_like"/>
    <property type="match status" value="1"/>
</dbReference>
<keyword evidence="5" id="KW-0067">ATP-binding</keyword>
<dbReference type="NCBIfam" id="TIGR03168">
    <property type="entry name" value="1-PFK"/>
    <property type="match status" value="1"/>
</dbReference>
<dbReference type="GO" id="GO:0008662">
    <property type="term" value="F:1-phosphofructokinase activity"/>
    <property type="evidence" value="ECO:0007669"/>
    <property type="project" value="UniProtKB-EC"/>
</dbReference>
<dbReference type="PANTHER" id="PTHR46566">
    <property type="entry name" value="1-PHOSPHOFRUCTOKINASE-RELATED"/>
    <property type="match status" value="1"/>
</dbReference>
<dbReference type="RefSeq" id="WP_209641786.1">
    <property type="nucleotide sequence ID" value="NZ_JAGINW010000001.1"/>
</dbReference>
<proteinExistence type="inferred from homology"/>
<evidence type="ECO:0000256" key="2">
    <source>
        <dbReference type="ARBA" id="ARBA00022679"/>
    </source>
</evidence>
<dbReference type="EC" id="2.7.1.56" evidence="8"/>
<evidence type="ECO:0000256" key="1">
    <source>
        <dbReference type="ARBA" id="ARBA00010688"/>
    </source>
</evidence>
<dbReference type="Proteomes" id="UP001519332">
    <property type="component" value="Unassembled WGS sequence"/>
</dbReference>
<gene>
    <name evidence="8" type="ORF">JOF56_004835</name>
</gene>
<evidence type="ECO:0000313" key="9">
    <source>
        <dbReference type="Proteomes" id="UP001519332"/>
    </source>
</evidence>
<evidence type="ECO:0000259" key="7">
    <source>
        <dbReference type="Pfam" id="PF00294"/>
    </source>
</evidence>
<dbReference type="InterPro" id="IPR017583">
    <property type="entry name" value="Tagatose/fructose_Pkinase"/>
</dbReference>
<evidence type="ECO:0000256" key="6">
    <source>
        <dbReference type="PIRNR" id="PIRNR000535"/>
    </source>
</evidence>
<reference evidence="8 9" key="1">
    <citation type="submission" date="2021-03" db="EMBL/GenBank/DDBJ databases">
        <title>Sequencing the genomes of 1000 actinobacteria strains.</title>
        <authorList>
            <person name="Klenk H.-P."/>
        </authorList>
    </citation>
    <scope>NUCLEOTIDE SEQUENCE [LARGE SCALE GENOMIC DNA]</scope>
    <source>
        <strain evidence="8 9">DSM 46670</strain>
    </source>
</reference>
<comment type="caution">
    <text evidence="8">The sequence shown here is derived from an EMBL/GenBank/DDBJ whole genome shotgun (WGS) entry which is preliminary data.</text>
</comment>
<dbReference type="PIRSF" id="PIRSF000535">
    <property type="entry name" value="1PFK/6PFK/LacC"/>
    <property type="match status" value="1"/>
</dbReference>